<proteinExistence type="predicted"/>
<dbReference type="Pfam" id="PF01661">
    <property type="entry name" value="Macro"/>
    <property type="match status" value="1"/>
</dbReference>
<dbReference type="PANTHER" id="PTHR11106">
    <property type="entry name" value="GANGLIOSIDE INDUCED DIFFERENTIATION ASSOCIATED PROTEIN 2-RELATED"/>
    <property type="match status" value="1"/>
</dbReference>
<comment type="caution">
    <text evidence="3">The sequence shown here is derived from an EMBL/GenBank/DDBJ whole genome shotgun (WGS) entry which is preliminary data.</text>
</comment>
<dbReference type="EMBL" id="JARBDR010000813">
    <property type="protein sequence ID" value="KAJ8305497.1"/>
    <property type="molecule type" value="Genomic_DNA"/>
</dbReference>
<sequence length="768" mass="86587">MSGIRILNIPFGTTVKDIKIHFSNPKNGGSKLSRIYFPLLGNDAVLFYHDNTVSAKSFTTKSALQFKGNTLLVRDLPRKIFNKVTVELDQSLTKYLDENPSYLDELQFDGDLEMTFDTDTMNYIMTGDWFQVEWALAYLNNMCGEPANDTDWFDEKPETYLSKDIGNTNRVEEYNQQAPRNVVKDFKSPMTSSLDSENKFGDGFWKNEQKSHQENIPNKPTKYNFTGATSNIERFSSKAANIKPSFEDDFSDIFSTGFKAEMKNLFGQRGKIGLNDEHRYRKEDPDGFGENFEHGVTREALDNTYPEYCGSFDDNTENENASFLQKRFSQLGQRSLQRRQQGMSVSHSDFSDIPLKLDIHINDIRVLVTLNDLIEETTDAIVNPCNTDLSNIYGISKAIATAAGRDLQDECRQYISKKGHMVFGDVIHTCAGGMLKKQVGFVVHAAGPTWRDDQSEQSTHILTCTYLNCFQYANKHLWLKSISLPLISAGIHGCPLDASVQAFYDAVLLHTSDDTQSRHLQEIHLVSNDPDSTCAIIVVLNSLMDLDQTQSRSAAIERYQKNCAQFEFCANQFDMIFELETISDDSYSGDSETDQAQEEASDNINVESRRKNLEKIKVADDAVNPTLTQKDDVSTNSSDLLTVELVRNKPGNDSDVSDDDLSDRSDKDLDESESRKIPEDDEVPMGVVNVPGESQMESKGPESEISKTCPNQEKEEVGAEKNYSDDKKDEPKDPADDLDNLVMEEQEGETSEDDERKRKTSKIAESTV</sequence>
<reference evidence="3 4" key="1">
    <citation type="submission" date="2022-12" db="EMBL/GenBank/DDBJ databases">
        <title>Chromosome-level genome of Tegillarca granosa.</title>
        <authorList>
            <person name="Kim J."/>
        </authorList>
    </citation>
    <scope>NUCLEOTIDE SEQUENCE [LARGE SCALE GENOMIC DNA]</scope>
    <source>
        <strain evidence="3">Teg-2019</strain>
        <tissue evidence="3">Adductor muscle</tissue>
    </source>
</reference>
<feature type="region of interest" description="Disordered" evidence="1">
    <location>
        <begin position="642"/>
        <end position="768"/>
    </location>
</feature>
<name>A0ABQ9EJP3_TEGGR</name>
<organism evidence="3 4">
    <name type="scientific">Tegillarca granosa</name>
    <name type="common">Malaysian cockle</name>
    <name type="synonym">Anadara granosa</name>
    <dbReference type="NCBI Taxonomy" id="220873"/>
    <lineage>
        <taxon>Eukaryota</taxon>
        <taxon>Metazoa</taxon>
        <taxon>Spiralia</taxon>
        <taxon>Lophotrochozoa</taxon>
        <taxon>Mollusca</taxon>
        <taxon>Bivalvia</taxon>
        <taxon>Autobranchia</taxon>
        <taxon>Pteriomorphia</taxon>
        <taxon>Arcoida</taxon>
        <taxon>Arcoidea</taxon>
        <taxon>Arcidae</taxon>
        <taxon>Tegillarca</taxon>
    </lineage>
</organism>
<accession>A0ABQ9EJP3</accession>
<evidence type="ECO:0000256" key="1">
    <source>
        <dbReference type="SAM" id="MobiDB-lite"/>
    </source>
</evidence>
<evidence type="ECO:0000313" key="3">
    <source>
        <dbReference type="EMBL" id="KAJ8305497.1"/>
    </source>
</evidence>
<dbReference type="InterPro" id="IPR002589">
    <property type="entry name" value="Macro_dom"/>
</dbReference>
<feature type="region of interest" description="Disordered" evidence="1">
    <location>
        <begin position="586"/>
        <end position="608"/>
    </location>
</feature>
<protein>
    <recommendedName>
        <fullName evidence="2">Macro domain-containing protein</fullName>
    </recommendedName>
</protein>
<feature type="compositionally biased region" description="Basic and acidic residues" evidence="1">
    <location>
        <begin position="662"/>
        <end position="678"/>
    </location>
</feature>
<keyword evidence="4" id="KW-1185">Reference proteome</keyword>
<evidence type="ECO:0000313" key="4">
    <source>
        <dbReference type="Proteomes" id="UP001217089"/>
    </source>
</evidence>
<evidence type="ECO:0000259" key="2">
    <source>
        <dbReference type="PROSITE" id="PS51154"/>
    </source>
</evidence>
<gene>
    <name evidence="3" type="ORF">KUTeg_016042</name>
</gene>
<feature type="domain" description="Macro" evidence="2">
    <location>
        <begin position="353"/>
        <end position="544"/>
    </location>
</feature>
<dbReference type="SMART" id="SM00506">
    <property type="entry name" value="A1pp"/>
    <property type="match status" value="1"/>
</dbReference>
<dbReference type="Proteomes" id="UP001217089">
    <property type="component" value="Unassembled WGS sequence"/>
</dbReference>
<dbReference type="SUPFAM" id="SSF52949">
    <property type="entry name" value="Macro domain-like"/>
    <property type="match status" value="1"/>
</dbReference>
<dbReference type="PROSITE" id="PS51154">
    <property type="entry name" value="MACRO"/>
    <property type="match status" value="1"/>
</dbReference>
<feature type="compositionally biased region" description="Basic and acidic residues" evidence="1">
    <location>
        <begin position="712"/>
        <end position="735"/>
    </location>
</feature>
<dbReference type="InterPro" id="IPR043472">
    <property type="entry name" value="Macro_dom-like"/>
</dbReference>
<dbReference type="Gene3D" id="3.40.220.10">
    <property type="entry name" value="Leucine Aminopeptidase, subunit E, domain 1"/>
    <property type="match status" value="1"/>
</dbReference>
<feature type="compositionally biased region" description="Acidic residues" evidence="1">
    <location>
        <begin position="736"/>
        <end position="753"/>
    </location>
</feature>
<feature type="compositionally biased region" description="Acidic residues" evidence="1">
    <location>
        <begin position="591"/>
        <end position="601"/>
    </location>
</feature>